<dbReference type="Gene3D" id="3.40.50.300">
    <property type="entry name" value="P-loop containing nucleotide triphosphate hydrolases"/>
    <property type="match status" value="1"/>
</dbReference>
<keyword evidence="6 7" id="KW-0342">GTP-binding</keyword>
<evidence type="ECO:0000256" key="5">
    <source>
        <dbReference type="ARBA" id="ARBA00022884"/>
    </source>
</evidence>
<evidence type="ECO:0000256" key="3">
    <source>
        <dbReference type="ARBA" id="ARBA00022517"/>
    </source>
</evidence>
<dbReference type="CDD" id="cd04163">
    <property type="entry name" value="Era"/>
    <property type="match status" value="1"/>
</dbReference>
<dbReference type="GO" id="GO:0005886">
    <property type="term" value="C:plasma membrane"/>
    <property type="evidence" value="ECO:0007669"/>
    <property type="project" value="UniProtKB-SubCell"/>
</dbReference>
<feature type="region of interest" description="G2" evidence="8">
    <location>
        <begin position="38"/>
        <end position="42"/>
    </location>
</feature>
<keyword evidence="7" id="KW-0963">Cytoplasm</keyword>
<keyword evidence="7" id="KW-0699">rRNA-binding</keyword>
<reference evidence="12 13" key="1">
    <citation type="journal article" date="2016" name="Nat. Commun.">
        <title>Thousands of microbial genomes shed light on interconnected biogeochemical processes in an aquifer system.</title>
        <authorList>
            <person name="Anantharaman K."/>
            <person name="Brown C.T."/>
            <person name="Hug L.A."/>
            <person name="Sharon I."/>
            <person name="Castelle C.J."/>
            <person name="Probst A.J."/>
            <person name="Thomas B.C."/>
            <person name="Singh A."/>
            <person name="Wilkins M.J."/>
            <person name="Karaoz U."/>
            <person name="Brodie E.L."/>
            <person name="Williams K.H."/>
            <person name="Hubbard S.S."/>
            <person name="Banfield J.F."/>
        </authorList>
    </citation>
    <scope>NUCLEOTIDE SEQUENCE [LARGE SCALE GENOMIC DNA]</scope>
</reference>
<dbReference type="NCBIfam" id="TIGR00231">
    <property type="entry name" value="small_GTP"/>
    <property type="match status" value="1"/>
</dbReference>
<gene>
    <name evidence="7" type="primary">era</name>
    <name evidence="12" type="ORF">A3G33_02270</name>
</gene>
<comment type="caution">
    <text evidence="12">The sequence shown here is derived from an EMBL/GenBank/DDBJ whole genome shotgun (WGS) entry which is preliminary data.</text>
</comment>
<comment type="subunit">
    <text evidence="7">Monomer.</text>
</comment>
<dbReference type="InterPro" id="IPR027417">
    <property type="entry name" value="P-loop_NTPase"/>
</dbReference>
<dbReference type="InterPro" id="IPR005662">
    <property type="entry name" value="GTPase_Era-like"/>
</dbReference>
<dbReference type="Gene3D" id="3.30.300.20">
    <property type="match status" value="1"/>
</dbReference>
<dbReference type="Pfam" id="PF07650">
    <property type="entry name" value="KH_2"/>
    <property type="match status" value="1"/>
</dbReference>
<feature type="binding site" evidence="7">
    <location>
        <begin position="12"/>
        <end position="19"/>
    </location>
    <ligand>
        <name>GTP</name>
        <dbReference type="ChEBI" id="CHEBI:37565"/>
    </ligand>
</feature>
<evidence type="ECO:0000256" key="6">
    <source>
        <dbReference type="ARBA" id="ARBA00023134"/>
    </source>
</evidence>
<evidence type="ECO:0000256" key="8">
    <source>
        <dbReference type="PROSITE-ProRule" id="PRU01050"/>
    </source>
</evidence>
<feature type="binding site" evidence="7">
    <location>
        <begin position="146"/>
        <end position="149"/>
    </location>
    <ligand>
        <name>GTP</name>
        <dbReference type="ChEBI" id="CHEBI:37565"/>
    </ligand>
</feature>
<dbReference type="Proteomes" id="UP000178187">
    <property type="component" value="Unassembled WGS sequence"/>
</dbReference>
<dbReference type="PROSITE" id="PS51713">
    <property type="entry name" value="G_ERA"/>
    <property type="match status" value="1"/>
</dbReference>
<dbReference type="InterPro" id="IPR005225">
    <property type="entry name" value="Small_GTP-bd"/>
</dbReference>
<dbReference type="SUPFAM" id="SSF54814">
    <property type="entry name" value="Prokaryotic type KH domain (KH-domain type II)"/>
    <property type="match status" value="1"/>
</dbReference>
<dbReference type="CDD" id="cd22534">
    <property type="entry name" value="KH-II_Era"/>
    <property type="match status" value="1"/>
</dbReference>
<evidence type="ECO:0000259" key="10">
    <source>
        <dbReference type="PROSITE" id="PS50823"/>
    </source>
</evidence>
<feature type="region of interest" description="G5" evidence="8">
    <location>
        <begin position="175"/>
        <end position="177"/>
    </location>
</feature>
<name>A0A1G1L262_9BACT</name>
<dbReference type="NCBIfam" id="TIGR00436">
    <property type="entry name" value="era"/>
    <property type="match status" value="1"/>
</dbReference>
<keyword evidence="4 7" id="KW-0547">Nucleotide-binding</keyword>
<evidence type="ECO:0000256" key="9">
    <source>
        <dbReference type="RuleBase" id="RU003761"/>
    </source>
</evidence>
<dbReference type="NCBIfam" id="NF000908">
    <property type="entry name" value="PRK00089.1"/>
    <property type="match status" value="1"/>
</dbReference>
<dbReference type="GO" id="GO:0000028">
    <property type="term" value="P:ribosomal small subunit assembly"/>
    <property type="evidence" value="ECO:0007669"/>
    <property type="project" value="TreeGrafter"/>
</dbReference>
<dbReference type="GO" id="GO:0005829">
    <property type="term" value="C:cytosol"/>
    <property type="evidence" value="ECO:0007669"/>
    <property type="project" value="TreeGrafter"/>
</dbReference>
<comment type="function">
    <text evidence="7">An essential GTPase that binds both GDP and GTP, with rapid nucleotide exchange. Plays a role in 16S rRNA processing and 30S ribosomal subunit biogenesis and possibly also in cell cycle regulation and energy metabolism.</text>
</comment>
<feature type="binding site" evidence="7">
    <location>
        <begin position="59"/>
        <end position="63"/>
    </location>
    <ligand>
        <name>GTP</name>
        <dbReference type="ChEBI" id="CHEBI:37565"/>
    </ligand>
</feature>
<sequence>MITKAGFIAIIGQPNVGKSTLLNQLVGMKLAGVSKKAQTTRQVIRGILTESRGQIVYLDTPGFHTPKDPLGKYMIREVAKTFIDADLFYFMVDPKLPGQMDLALLDWLKTESAAVGEKWKPGGKTTDLNKNQAKIPEKKPVFCLINKCDTIEKHDVLPVMETYQNKFPFDECMPVSALEKINLDLLLERTFSFLPEHEPYFPGDYTSDQPERFLAAELIREKLFRFTGQEVPYSTTVGIESFREEEKIVRIEAVIYVERESQKAILIGARGEKMKQIGTAARLDLEQMIGRKVFLQLWVKVLKNWKRDEKSLKRLGFE</sequence>
<evidence type="ECO:0000259" key="11">
    <source>
        <dbReference type="PROSITE" id="PS51713"/>
    </source>
</evidence>
<feature type="region of interest" description="G4" evidence="8">
    <location>
        <begin position="146"/>
        <end position="149"/>
    </location>
</feature>
<dbReference type="PANTHER" id="PTHR42698:SF1">
    <property type="entry name" value="GTPASE ERA, MITOCHONDRIAL"/>
    <property type="match status" value="1"/>
</dbReference>
<protein>
    <recommendedName>
        <fullName evidence="2 7">GTPase Era</fullName>
    </recommendedName>
</protein>
<accession>A0A1G1L262</accession>
<dbReference type="Pfam" id="PF01926">
    <property type="entry name" value="MMR_HSR1"/>
    <property type="match status" value="1"/>
</dbReference>
<keyword evidence="5 7" id="KW-0694">RNA-binding</keyword>
<dbReference type="GO" id="GO:0070181">
    <property type="term" value="F:small ribosomal subunit rRNA binding"/>
    <property type="evidence" value="ECO:0007669"/>
    <property type="project" value="UniProtKB-UniRule"/>
</dbReference>
<dbReference type="GO" id="GO:0005525">
    <property type="term" value="F:GTP binding"/>
    <property type="evidence" value="ECO:0007669"/>
    <property type="project" value="UniProtKB-UniRule"/>
</dbReference>
<dbReference type="PROSITE" id="PS50823">
    <property type="entry name" value="KH_TYPE_2"/>
    <property type="match status" value="1"/>
</dbReference>
<dbReference type="InterPro" id="IPR006073">
    <property type="entry name" value="GTP-bd"/>
</dbReference>
<dbReference type="GO" id="GO:0003924">
    <property type="term" value="F:GTPase activity"/>
    <property type="evidence" value="ECO:0007669"/>
    <property type="project" value="UniProtKB-UniRule"/>
</dbReference>
<dbReference type="InterPro" id="IPR030388">
    <property type="entry name" value="G_ERA_dom"/>
</dbReference>
<dbReference type="HAMAP" id="MF_00367">
    <property type="entry name" value="GTPase_Era"/>
    <property type="match status" value="1"/>
</dbReference>
<evidence type="ECO:0000313" key="13">
    <source>
        <dbReference type="Proteomes" id="UP000178187"/>
    </source>
</evidence>
<evidence type="ECO:0000256" key="4">
    <source>
        <dbReference type="ARBA" id="ARBA00022741"/>
    </source>
</evidence>
<dbReference type="FunFam" id="3.30.300.20:FF:000003">
    <property type="entry name" value="GTPase Era"/>
    <property type="match status" value="1"/>
</dbReference>
<feature type="region of interest" description="G1" evidence="8">
    <location>
        <begin position="12"/>
        <end position="19"/>
    </location>
</feature>
<evidence type="ECO:0000256" key="1">
    <source>
        <dbReference type="ARBA" id="ARBA00007921"/>
    </source>
</evidence>
<dbReference type="SUPFAM" id="SSF52540">
    <property type="entry name" value="P-loop containing nucleoside triphosphate hydrolases"/>
    <property type="match status" value="1"/>
</dbReference>
<dbReference type="PANTHER" id="PTHR42698">
    <property type="entry name" value="GTPASE ERA"/>
    <property type="match status" value="1"/>
</dbReference>
<proteinExistence type="inferred from homology"/>
<feature type="domain" description="KH type-2" evidence="10">
    <location>
        <begin position="227"/>
        <end position="303"/>
    </location>
</feature>
<dbReference type="EMBL" id="MHFR01000012">
    <property type="protein sequence ID" value="OGW99240.1"/>
    <property type="molecule type" value="Genomic_DNA"/>
</dbReference>
<dbReference type="InterPro" id="IPR009019">
    <property type="entry name" value="KH_sf_prok-type"/>
</dbReference>
<dbReference type="AlphaFoldDB" id="A0A1G1L262"/>
<organism evidence="12 13">
    <name type="scientific">Candidatus Danuiimicrobium aquiferis</name>
    <dbReference type="NCBI Taxonomy" id="1801832"/>
    <lineage>
        <taxon>Bacteria</taxon>
        <taxon>Pseudomonadati</taxon>
        <taxon>Candidatus Omnitrophota</taxon>
        <taxon>Candidatus Danuiimicrobium</taxon>
    </lineage>
</organism>
<feature type="region of interest" description="G3" evidence="8">
    <location>
        <begin position="59"/>
        <end position="62"/>
    </location>
</feature>
<dbReference type="GO" id="GO:0043024">
    <property type="term" value="F:ribosomal small subunit binding"/>
    <property type="evidence" value="ECO:0007669"/>
    <property type="project" value="TreeGrafter"/>
</dbReference>
<comment type="similarity">
    <text evidence="1 7 8 9">Belongs to the TRAFAC class TrmE-Era-EngA-EngB-Septin-like GTPase superfamily. Era GTPase family.</text>
</comment>
<evidence type="ECO:0000313" key="12">
    <source>
        <dbReference type="EMBL" id="OGW99240.1"/>
    </source>
</evidence>
<dbReference type="InterPro" id="IPR015946">
    <property type="entry name" value="KH_dom-like_a/b"/>
</dbReference>
<keyword evidence="3 7" id="KW-0690">Ribosome biogenesis</keyword>
<keyword evidence="7" id="KW-0472">Membrane</keyword>
<feature type="domain" description="Era-type G" evidence="11">
    <location>
        <begin position="4"/>
        <end position="196"/>
    </location>
</feature>
<dbReference type="InterPro" id="IPR004044">
    <property type="entry name" value="KH_dom_type_2"/>
</dbReference>
<comment type="subcellular location">
    <subcellularLocation>
        <location evidence="7">Cytoplasm</location>
    </subcellularLocation>
    <subcellularLocation>
        <location evidence="7">Cell membrane</location>
        <topology evidence="7">Peripheral membrane protein</topology>
    </subcellularLocation>
</comment>
<evidence type="ECO:0000256" key="2">
    <source>
        <dbReference type="ARBA" id="ARBA00020484"/>
    </source>
</evidence>
<keyword evidence="7" id="KW-1003">Cell membrane</keyword>
<evidence type="ECO:0000256" key="7">
    <source>
        <dbReference type="HAMAP-Rule" id="MF_00367"/>
    </source>
</evidence>